<dbReference type="InterPro" id="IPR046360">
    <property type="entry name" value="T-box_DNA-bd"/>
</dbReference>
<proteinExistence type="predicted"/>
<dbReference type="InterPro" id="IPR036960">
    <property type="entry name" value="T-box_sf"/>
</dbReference>
<dbReference type="GO" id="GO:0003677">
    <property type="term" value="F:DNA binding"/>
    <property type="evidence" value="ECO:0007669"/>
    <property type="project" value="UniProtKB-UniRule"/>
</dbReference>
<accession>A0A1I8FQP1</accession>
<keyword evidence="1" id="KW-0238">DNA-binding</keyword>
<sequence length="63" mass="7060">MFPPFKAKVSAWTSGAKYIAADGYCTDGRLQVTNFTILGWIVAGKADPEMPKRMYIHARQSEH</sequence>
<protein>
    <submittedName>
        <fullName evidence="4">T-box domain-containing protein</fullName>
    </submittedName>
</protein>
<comment type="subcellular location">
    <subcellularLocation>
        <location evidence="1">Nucleus</location>
    </subcellularLocation>
</comment>
<dbReference type="Gene3D" id="2.60.40.820">
    <property type="entry name" value="Transcription factor, T-box"/>
    <property type="match status" value="1"/>
</dbReference>
<dbReference type="GO" id="GO:0003700">
    <property type="term" value="F:DNA-binding transcription factor activity"/>
    <property type="evidence" value="ECO:0007669"/>
    <property type="project" value="InterPro"/>
</dbReference>
<organism evidence="3 4">
    <name type="scientific">Macrostomum lignano</name>
    <dbReference type="NCBI Taxonomy" id="282301"/>
    <lineage>
        <taxon>Eukaryota</taxon>
        <taxon>Metazoa</taxon>
        <taxon>Spiralia</taxon>
        <taxon>Lophotrochozoa</taxon>
        <taxon>Platyhelminthes</taxon>
        <taxon>Rhabditophora</taxon>
        <taxon>Macrostomorpha</taxon>
        <taxon>Macrostomida</taxon>
        <taxon>Macrostomidae</taxon>
        <taxon>Macrostomum</taxon>
    </lineage>
</organism>
<reference evidence="4" key="1">
    <citation type="submission" date="2016-11" db="UniProtKB">
        <authorList>
            <consortium name="WormBaseParasite"/>
        </authorList>
    </citation>
    <scope>IDENTIFICATION</scope>
</reference>
<evidence type="ECO:0000313" key="4">
    <source>
        <dbReference type="WBParaSite" id="maker-unitig_43408-snap-gene-0.2-mRNA-1"/>
    </source>
</evidence>
<dbReference type="WBParaSite" id="maker-unitig_43408-snap-gene-0.2-mRNA-1">
    <property type="protein sequence ID" value="maker-unitig_43408-snap-gene-0.2-mRNA-1"/>
    <property type="gene ID" value="maker-unitig_43408-snap-gene-0.2"/>
</dbReference>
<feature type="domain" description="T-box" evidence="2">
    <location>
        <begin position="1"/>
        <end position="63"/>
    </location>
</feature>
<dbReference type="Proteomes" id="UP000095280">
    <property type="component" value="Unplaced"/>
</dbReference>
<evidence type="ECO:0000256" key="1">
    <source>
        <dbReference type="PROSITE-ProRule" id="PRU00201"/>
    </source>
</evidence>
<dbReference type="PROSITE" id="PS50252">
    <property type="entry name" value="TBOX_3"/>
    <property type="match status" value="1"/>
</dbReference>
<evidence type="ECO:0000313" key="3">
    <source>
        <dbReference type="Proteomes" id="UP000095280"/>
    </source>
</evidence>
<name>A0A1I8FQP1_9PLAT</name>
<dbReference type="AlphaFoldDB" id="A0A1I8FQP1"/>
<keyword evidence="3" id="KW-1185">Reference proteome</keyword>
<dbReference type="GO" id="GO:0005634">
    <property type="term" value="C:nucleus"/>
    <property type="evidence" value="ECO:0007669"/>
    <property type="project" value="UniProtKB-SubCell"/>
</dbReference>
<keyword evidence="1" id="KW-0539">Nucleus</keyword>
<dbReference type="GO" id="GO:0045893">
    <property type="term" value="P:positive regulation of DNA-templated transcription"/>
    <property type="evidence" value="ECO:0007669"/>
    <property type="project" value="InterPro"/>
</dbReference>
<comment type="caution">
    <text evidence="1">Lacks conserved residue(s) required for the propagation of feature annotation.</text>
</comment>
<evidence type="ECO:0000259" key="2">
    <source>
        <dbReference type="PROSITE" id="PS50252"/>
    </source>
</evidence>